<keyword evidence="2" id="KW-0812">Transmembrane</keyword>
<evidence type="ECO:0000313" key="5">
    <source>
        <dbReference type="Proteomes" id="UP000005666"/>
    </source>
</evidence>
<feature type="domain" description="WW" evidence="3">
    <location>
        <begin position="9"/>
        <end position="43"/>
    </location>
</feature>
<dbReference type="STRING" id="1071381.G8BS80"/>
<keyword evidence="5" id="KW-1185">Reference proteome</keyword>
<dbReference type="GO" id="GO:0005634">
    <property type="term" value="C:nucleus"/>
    <property type="evidence" value="ECO:0007669"/>
    <property type="project" value="EnsemblFungi"/>
</dbReference>
<dbReference type="SUPFAM" id="SSF51045">
    <property type="entry name" value="WW domain"/>
    <property type="match status" value="1"/>
</dbReference>
<dbReference type="AlphaFoldDB" id="G8BS80"/>
<dbReference type="HOGENOM" id="CLU_091402_0_0_1"/>
<sequence length="193" mass="21497">MSQSRKNQPFIPEGWTAQFDKEYQTWFFINLSNGNSQWEPPNGTSWKFGSANASDPNEPPAYDEVVNDNKNGKQVQTQTQQQQYPQQQFQQQYPQQPYIQQQYPQQPYIQQQYPQQQPYYQQQNTQGKSSGRNNALYGGLAGAGVGLVGGALLSNALTPHYYDGYGPGFDGGYGPGYDGGLDGGFDCGFDGGF</sequence>
<feature type="transmembrane region" description="Helical" evidence="2">
    <location>
        <begin position="135"/>
        <end position="157"/>
    </location>
</feature>
<dbReference type="SMART" id="SM00456">
    <property type="entry name" value="WW"/>
    <property type="match status" value="1"/>
</dbReference>
<dbReference type="GeneID" id="11531024"/>
<dbReference type="InterPro" id="IPR036020">
    <property type="entry name" value="WW_dom_sf"/>
</dbReference>
<evidence type="ECO:0000256" key="2">
    <source>
        <dbReference type="SAM" id="Phobius"/>
    </source>
</evidence>
<reference evidence="4 5" key="1">
    <citation type="journal article" date="2011" name="Proc. Natl. Acad. Sci. U.S.A.">
        <title>Evolutionary erosion of yeast sex chromosomes by mating-type switching accidents.</title>
        <authorList>
            <person name="Gordon J.L."/>
            <person name="Armisen D."/>
            <person name="Proux-Wera E."/>
            <person name="Oheigeartaigh S.S."/>
            <person name="Byrne K.P."/>
            <person name="Wolfe K.H."/>
        </authorList>
    </citation>
    <scope>NUCLEOTIDE SEQUENCE [LARGE SCALE GENOMIC DNA]</scope>
    <source>
        <strain evidence="5">ATCC 24235 / CBS 4417 / NBRC 1672 / NRRL Y-8282 / UCD 70-5</strain>
    </source>
</reference>
<gene>
    <name evidence="4" type="primary">TPHA0D00570</name>
    <name evidence="4" type="ordered locus">TPHA_0D00570</name>
</gene>
<feature type="compositionally biased region" description="Polar residues" evidence="1">
    <location>
        <begin position="40"/>
        <end position="55"/>
    </location>
</feature>
<proteinExistence type="predicted"/>
<accession>G8BS80</accession>
<feature type="compositionally biased region" description="Low complexity" evidence="1">
    <location>
        <begin position="76"/>
        <end position="94"/>
    </location>
</feature>
<dbReference type="CDD" id="cd00201">
    <property type="entry name" value="WW"/>
    <property type="match status" value="1"/>
</dbReference>
<dbReference type="RefSeq" id="XP_003685135.1">
    <property type="nucleotide sequence ID" value="XM_003685087.1"/>
</dbReference>
<name>G8BS80_TETPH</name>
<feature type="region of interest" description="Disordered" evidence="1">
    <location>
        <begin position="40"/>
        <end position="94"/>
    </location>
</feature>
<dbReference type="PROSITE" id="PS01159">
    <property type="entry name" value="WW_DOMAIN_1"/>
    <property type="match status" value="1"/>
</dbReference>
<protein>
    <recommendedName>
        <fullName evidence="3">WW domain-containing protein</fullName>
    </recommendedName>
</protein>
<dbReference type="OrthoDB" id="2444812at2759"/>
<dbReference type="Gene3D" id="2.20.70.10">
    <property type="match status" value="1"/>
</dbReference>
<keyword evidence="2" id="KW-0472">Membrane</keyword>
<dbReference type="PROSITE" id="PS50020">
    <property type="entry name" value="WW_DOMAIN_2"/>
    <property type="match status" value="1"/>
</dbReference>
<dbReference type="KEGG" id="tpf:TPHA_0D00570"/>
<evidence type="ECO:0000313" key="4">
    <source>
        <dbReference type="EMBL" id="CCE62701.1"/>
    </source>
</evidence>
<evidence type="ECO:0000256" key="1">
    <source>
        <dbReference type="SAM" id="MobiDB-lite"/>
    </source>
</evidence>
<dbReference type="OMA" id="RWNDQYK"/>
<dbReference type="InterPro" id="IPR001202">
    <property type="entry name" value="WW_dom"/>
</dbReference>
<dbReference type="Proteomes" id="UP000005666">
    <property type="component" value="Chromosome 4"/>
</dbReference>
<dbReference type="eggNOG" id="ENOG502S4J9">
    <property type="taxonomic scope" value="Eukaryota"/>
</dbReference>
<keyword evidence="2" id="KW-1133">Transmembrane helix</keyword>
<dbReference type="EMBL" id="HE612859">
    <property type="protein sequence ID" value="CCE62701.1"/>
    <property type="molecule type" value="Genomic_DNA"/>
</dbReference>
<organism evidence="4 5">
    <name type="scientific">Tetrapisispora phaffii (strain ATCC 24235 / CBS 4417 / NBRC 1672 / NRRL Y-8282 / UCD 70-5)</name>
    <name type="common">Yeast</name>
    <name type="synonym">Fabospora phaffii</name>
    <dbReference type="NCBI Taxonomy" id="1071381"/>
    <lineage>
        <taxon>Eukaryota</taxon>
        <taxon>Fungi</taxon>
        <taxon>Dikarya</taxon>
        <taxon>Ascomycota</taxon>
        <taxon>Saccharomycotina</taxon>
        <taxon>Saccharomycetes</taxon>
        <taxon>Saccharomycetales</taxon>
        <taxon>Saccharomycetaceae</taxon>
        <taxon>Tetrapisispora</taxon>
    </lineage>
</organism>
<dbReference type="Pfam" id="PF00397">
    <property type="entry name" value="WW"/>
    <property type="match status" value="1"/>
</dbReference>
<evidence type="ECO:0000259" key="3">
    <source>
        <dbReference type="PROSITE" id="PS50020"/>
    </source>
</evidence>